<evidence type="ECO:0000256" key="5">
    <source>
        <dbReference type="ARBA" id="ARBA00022975"/>
    </source>
</evidence>
<feature type="binding site" evidence="6">
    <location>
        <position position="81"/>
    </location>
    <ligand>
        <name>Zn(2+)</name>
        <dbReference type="ChEBI" id="CHEBI:29105"/>
        <label>1</label>
    </ligand>
</feature>
<evidence type="ECO:0000259" key="7">
    <source>
        <dbReference type="Pfam" id="PF01979"/>
    </source>
</evidence>
<feature type="binding site" evidence="6">
    <location>
        <position position="198"/>
    </location>
    <ligand>
        <name>Zn(2+)</name>
        <dbReference type="ChEBI" id="CHEBI:29105"/>
        <label>2</label>
    </ligand>
</feature>
<evidence type="ECO:0000313" key="9">
    <source>
        <dbReference type="Proteomes" id="UP000746471"/>
    </source>
</evidence>
<evidence type="ECO:0000256" key="4">
    <source>
        <dbReference type="ARBA" id="ARBA00022801"/>
    </source>
</evidence>
<dbReference type="EMBL" id="JAHBCL010000033">
    <property type="protein sequence ID" value="MBS7528172.1"/>
    <property type="molecule type" value="Genomic_DNA"/>
</dbReference>
<keyword evidence="4 6" id="KW-0378">Hydrolase</keyword>
<keyword evidence="9" id="KW-1185">Reference proteome</keyword>
<evidence type="ECO:0000256" key="3">
    <source>
        <dbReference type="ARBA" id="ARBA00022723"/>
    </source>
</evidence>
<feature type="binding site" evidence="6">
    <location>
        <position position="240"/>
    </location>
    <ligand>
        <name>Zn(2+)</name>
        <dbReference type="ChEBI" id="CHEBI:29105"/>
        <label>2</label>
    </ligand>
</feature>
<dbReference type="InterPro" id="IPR032466">
    <property type="entry name" value="Metal_Hydrolase"/>
</dbReference>
<dbReference type="NCBIfam" id="TIGR00857">
    <property type="entry name" value="pyrC_multi"/>
    <property type="match status" value="1"/>
</dbReference>
<dbReference type="Gene3D" id="3.20.20.140">
    <property type="entry name" value="Metal-dependent hydrolases"/>
    <property type="match status" value="1"/>
</dbReference>
<feature type="binding site" evidence="6">
    <location>
        <position position="113"/>
    </location>
    <ligand>
        <name>substrate</name>
    </ligand>
</feature>
<dbReference type="InterPro" id="IPR011059">
    <property type="entry name" value="Metal-dep_hydrolase_composite"/>
</dbReference>
<feature type="binding site" evidence="6">
    <location>
        <position position="317"/>
    </location>
    <ligand>
        <name>substrate</name>
    </ligand>
</feature>
<comment type="pathway">
    <text evidence="6">Pyrimidine metabolism; UMP biosynthesis via de novo pathway; (S)-dihydroorotate from bicarbonate: step 3/3.</text>
</comment>
<dbReference type="PANTHER" id="PTHR43668">
    <property type="entry name" value="ALLANTOINASE"/>
    <property type="match status" value="1"/>
</dbReference>
<proteinExistence type="inferred from homology"/>
<feature type="binding site" evidence="6">
    <location>
        <position position="286"/>
    </location>
    <ligand>
        <name>substrate</name>
    </ligand>
</feature>
<dbReference type="CDD" id="cd01317">
    <property type="entry name" value="DHOase_IIa"/>
    <property type="match status" value="1"/>
</dbReference>
<feature type="binding site" evidence="6">
    <location>
        <position position="313"/>
    </location>
    <ligand>
        <name>Zn(2+)</name>
        <dbReference type="ChEBI" id="CHEBI:29105"/>
        <label>1</label>
    </ligand>
</feature>
<dbReference type="PROSITE" id="PS00483">
    <property type="entry name" value="DIHYDROOROTASE_2"/>
    <property type="match status" value="1"/>
</dbReference>
<feature type="binding site" evidence="6">
    <location>
        <position position="171"/>
    </location>
    <ligand>
        <name>Zn(2+)</name>
        <dbReference type="ChEBI" id="CHEBI:29105"/>
        <label>1</label>
    </ligand>
</feature>
<name>A0ABS5PTG6_9FIRM</name>
<keyword evidence="6" id="KW-0862">Zinc</keyword>
<comment type="catalytic activity">
    <reaction evidence="6">
        <text>(S)-dihydroorotate + H2O = N-carbamoyl-L-aspartate + H(+)</text>
        <dbReference type="Rhea" id="RHEA:24296"/>
        <dbReference type="ChEBI" id="CHEBI:15377"/>
        <dbReference type="ChEBI" id="CHEBI:15378"/>
        <dbReference type="ChEBI" id="CHEBI:30864"/>
        <dbReference type="ChEBI" id="CHEBI:32814"/>
        <dbReference type="EC" id="3.5.2.3"/>
    </reaction>
</comment>
<dbReference type="PROSITE" id="PS00482">
    <property type="entry name" value="DIHYDROOROTASE_1"/>
    <property type="match status" value="1"/>
</dbReference>
<gene>
    <name evidence="6" type="primary">pyrC</name>
    <name evidence="8" type="ORF">KHM83_15905</name>
</gene>
<organism evidence="8 9">
    <name type="scientific">Fusibacter paucivorans</name>
    <dbReference type="NCBI Taxonomy" id="76009"/>
    <lineage>
        <taxon>Bacteria</taxon>
        <taxon>Bacillati</taxon>
        <taxon>Bacillota</taxon>
        <taxon>Clostridia</taxon>
        <taxon>Eubacteriales</taxon>
        <taxon>Eubacteriales Family XII. Incertae Sedis</taxon>
        <taxon>Fusibacter</taxon>
    </lineage>
</organism>
<evidence type="ECO:0000256" key="2">
    <source>
        <dbReference type="ARBA" id="ARBA00010286"/>
    </source>
</evidence>
<feature type="binding site" evidence="6">
    <location>
        <begin position="81"/>
        <end position="83"/>
    </location>
    <ligand>
        <name>substrate</name>
    </ligand>
</feature>
<feature type="binding site" evidence="6">
    <location>
        <position position="171"/>
    </location>
    <ligand>
        <name>Zn(2+)</name>
        <dbReference type="ChEBI" id="CHEBI:29105"/>
        <label>2</label>
    </ligand>
</feature>
<feature type="binding site" evidence="6">
    <location>
        <position position="79"/>
    </location>
    <ligand>
        <name>Zn(2+)</name>
        <dbReference type="ChEBI" id="CHEBI:29105"/>
        <label>1</label>
    </ligand>
</feature>
<comment type="similarity">
    <text evidence="2 6">Belongs to the metallo-dependent hydrolases superfamily. DHOase family. Class I DHOase subfamily.</text>
</comment>
<feature type="domain" description="Amidohydrolase-related" evidence="7">
    <location>
        <begin position="70"/>
        <end position="430"/>
    </location>
</feature>
<evidence type="ECO:0000313" key="8">
    <source>
        <dbReference type="EMBL" id="MBS7528172.1"/>
    </source>
</evidence>
<dbReference type="InterPro" id="IPR006680">
    <property type="entry name" value="Amidohydro-rel"/>
</dbReference>
<feature type="active site" evidence="6">
    <location>
        <position position="313"/>
    </location>
</feature>
<dbReference type="SUPFAM" id="SSF51556">
    <property type="entry name" value="Metallo-dependent hydrolases"/>
    <property type="match status" value="1"/>
</dbReference>
<sequence length="436" mass="47899">MRQNTVDIVMERIRREANVKTLLKGGWLIDPAQKINQKADVLICDGAVEAIVKEDTSAACDDVIDVTGYIVCPGFIDLHVHLREPGLSHKETIYQGSRACAKGGYTTVACMANTNPVVDNVEVLKKLQTIAWRDGIIDIKPIAATTVGLAGQALTDHNALVKAGAIAFSDDGRTTMRDTWMIEALETSKRFGVPIITHSEDHEITDHYQDEVYPIEAEYKIVKRDLALCEQYGGHLHVAHVSGEQTLAYIREAKEQGIHVTCEVTPHHFGLNDEMVNTLSPMSKVNPPIRSPKAQQAVIKALIDGTVDIIATDHAPHEESSKKGTYRQASYGISGIETAFSVGYTSLVDAGYMDLENLIVKMSTRPAEIAGFKDVGALKPGFAANIAVLDIGSRYEIDRMQFVSKGKNTPFHGMKVKGEVVMTFYQGKRVYMRTEA</sequence>
<comment type="caution">
    <text evidence="6">Lacks conserved residue(s) required for the propagation of feature annotation.</text>
</comment>
<keyword evidence="3 6" id="KW-0479">Metal-binding</keyword>
<dbReference type="Proteomes" id="UP000746471">
    <property type="component" value="Unassembled WGS sequence"/>
</dbReference>
<dbReference type="InterPro" id="IPR050138">
    <property type="entry name" value="DHOase/Allantoinase_Hydrolase"/>
</dbReference>
<dbReference type="EC" id="3.5.2.3" evidence="6"/>
<keyword evidence="5 6" id="KW-0665">Pyrimidine biosynthesis</keyword>
<dbReference type="PANTHER" id="PTHR43668:SF2">
    <property type="entry name" value="ALLANTOINASE"/>
    <property type="match status" value="1"/>
</dbReference>
<dbReference type="SUPFAM" id="SSF51338">
    <property type="entry name" value="Composite domain of metallo-dependent hydrolases"/>
    <property type="match status" value="1"/>
</dbReference>
<dbReference type="InterPro" id="IPR004722">
    <property type="entry name" value="DHOase"/>
</dbReference>
<comment type="function">
    <text evidence="1 6">Catalyzes the reversible cyclization of carbamoyl aspartate to dihydroorotate.</text>
</comment>
<dbReference type="InterPro" id="IPR002195">
    <property type="entry name" value="Dihydroorotase_CS"/>
</dbReference>
<evidence type="ECO:0000256" key="1">
    <source>
        <dbReference type="ARBA" id="ARBA00002368"/>
    </source>
</evidence>
<evidence type="ECO:0000256" key="6">
    <source>
        <dbReference type="HAMAP-Rule" id="MF_00220"/>
    </source>
</evidence>
<dbReference type="HAMAP" id="MF_00220_B">
    <property type="entry name" value="PyrC_classI_B"/>
    <property type="match status" value="1"/>
</dbReference>
<comment type="cofactor">
    <cofactor evidence="6">
        <name>Zn(2+)</name>
        <dbReference type="ChEBI" id="CHEBI:29105"/>
    </cofactor>
    <text evidence="6">Binds 2 Zn(2+) ions per subunit.</text>
</comment>
<comment type="caution">
    <text evidence="8">The sequence shown here is derived from an EMBL/GenBank/DDBJ whole genome shotgun (WGS) entry which is preliminary data.</text>
</comment>
<protein>
    <recommendedName>
        <fullName evidence="6">Dihydroorotase</fullName>
        <shortName evidence="6">DHOase</shortName>
        <ecNumber evidence="6">3.5.2.3</ecNumber>
    </recommendedName>
</protein>
<accession>A0ABS5PTG6</accession>
<dbReference type="Pfam" id="PF01979">
    <property type="entry name" value="Amidohydro_1"/>
    <property type="match status" value="1"/>
</dbReference>
<reference evidence="8 9" key="1">
    <citation type="submission" date="2021-05" db="EMBL/GenBank/DDBJ databases">
        <title>Fusibacter ferrireducens sp. nov., an anaerobic, sulfur- and Fe-reducing bacterium isolated from the mangrove sediment.</title>
        <authorList>
            <person name="Qiu D."/>
        </authorList>
    </citation>
    <scope>NUCLEOTIDE SEQUENCE [LARGE SCALE GENOMIC DNA]</scope>
    <source>
        <strain evidence="8 9">DSM 12116</strain>
    </source>
</reference>